<accession>A0A1A8XSB8</accession>
<dbReference type="Pfam" id="PF02482">
    <property type="entry name" value="Ribosomal_S30AE"/>
    <property type="match status" value="1"/>
</dbReference>
<proteinExistence type="predicted"/>
<reference evidence="1 2" key="1">
    <citation type="submission" date="2016-06" db="EMBL/GenBank/DDBJ databases">
        <authorList>
            <person name="Kjaerup R.B."/>
            <person name="Dalgaard T.S."/>
            <person name="Juul-Madsen H.R."/>
        </authorList>
    </citation>
    <scope>NUCLEOTIDE SEQUENCE [LARGE SCALE GENOMIC DNA]</scope>
    <source>
        <strain evidence="1">2</strain>
    </source>
</reference>
<dbReference type="GO" id="GO:0005840">
    <property type="term" value="C:ribosome"/>
    <property type="evidence" value="ECO:0007669"/>
    <property type="project" value="UniProtKB-KW"/>
</dbReference>
<protein>
    <submittedName>
        <fullName evidence="1">Putative sigma 54 modulation protein/ribosomal protein S30EA</fullName>
    </submittedName>
</protein>
<dbReference type="RefSeq" id="WP_186410936.1">
    <property type="nucleotide sequence ID" value="NZ_FLQY01000144.1"/>
</dbReference>
<evidence type="ECO:0000313" key="1">
    <source>
        <dbReference type="EMBL" id="SBT07606.1"/>
    </source>
</evidence>
<dbReference type="EMBL" id="FLQY01000144">
    <property type="protein sequence ID" value="SBT07606.1"/>
    <property type="molecule type" value="Genomic_DNA"/>
</dbReference>
<dbReference type="Proteomes" id="UP000199600">
    <property type="component" value="Unassembled WGS sequence"/>
</dbReference>
<keyword evidence="2" id="KW-1185">Reference proteome</keyword>
<dbReference type="InterPro" id="IPR036567">
    <property type="entry name" value="RHF-like"/>
</dbReference>
<organism evidence="1 2">
    <name type="scientific">Candidatus Propionivibrio aalborgensis</name>
    <dbReference type="NCBI Taxonomy" id="1860101"/>
    <lineage>
        <taxon>Bacteria</taxon>
        <taxon>Pseudomonadati</taxon>
        <taxon>Pseudomonadota</taxon>
        <taxon>Betaproteobacteria</taxon>
        <taxon>Rhodocyclales</taxon>
        <taxon>Rhodocyclaceae</taxon>
        <taxon>Propionivibrio</taxon>
    </lineage>
</organism>
<dbReference type="InterPro" id="IPR003489">
    <property type="entry name" value="RHF/RaiA"/>
</dbReference>
<dbReference type="Gene3D" id="3.30.160.100">
    <property type="entry name" value="Ribosome hibernation promotion factor-like"/>
    <property type="match status" value="1"/>
</dbReference>
<keyword evidence="1" id="KW-0687">Ribonucleoprotein</keyword>
<dbReference type="SUPFAM" id="SSF69754">
    <property type="entry name" value="Ribosome binding protein Y (YfiA homologue)"/>
    <property type="match status" value="1"/>
</dbReference>
<name>A0A1A8XSB8_9RHOO</name>
<keyword evidence="1" id="KW-0689">Ribosomal protein</keyword>
<evidence type="ECO:0000313" key="2">
    <source>
        <dbReference type="Proteomes" id="UP000199600"/>
    </source>
</evidence>
<sequence length="118" mass="13114">MNLKIQAQDLPLTDVLRQHVATRLAYALNHGRDVVTRIVVRLSDVNGPRGGKDKCCGIEVRVKGAPVLIVEDTQADLHVAIDRAAERIGRTLDRQLARRRTFVAVSATRHQAPSMEKE</sequence>
<gene>
    <name evidence="1" type="ORF">PROAA_2280005</name>
</gene>
<dbReference type="AlphaFoldDB" id="A0A1A8XSB8"/>